<dbReference type="STRING" id="670307.HYPDE_35243"/>
<evidence type="ECO:0000313" key="2">
    <source>
        <dbReference type="EMBL" id="AGK58720.1"/>
    </source>
</evidence>
<dbReference type="KEGG" id="hdt:HYPDE_35243"/>
<dbReference type="EMBL" id="CP005587">
    <property type="protein sequence ID" value="AGK58720.1"/>
    <property type="molecule type" value="Genomic_DNA"/>
</dbReference>
<dbReference type="eggNOG" id="ENOG502ZXPR">
    <property type="taxonomic scope" value="Bacteria"/>
</dbReference>
<dbReference type="AlphaFoldDB" id="N0BF17"/>
<name>N0BF17_9HYPH</name>
<dbReference type="RefSeq" id="WP_015598739.1">
    <property type="nucleotide sequence ID" value="NC_021172.1"/>
</dbReference>
<accession>N0BF17</accession>
<evidence type="ECO:0008006" key="4">
    <source>
        <dbReference type="Google" id="ProtNLM"/>
    </source>
</evidence>
<organism evidence="2 3">
    <name type="scientific">Hyphomicrobium denitrificans 1NES1</name>
    <dbReference type="NCBI Taxonomy" id="670307"/>
    <lineage>
        <taxon>Bacteria</taxon>
        <taxon>Pseudomonadati</taxon>
        <taxon>Pseudomonadota</taxon>
        <taxon>Alphaproteobacteria</taxon>
        <taxon>Hyphomicrobiales</taxon>
        <taxon>Hyphomicrobiaceae</taxon>
        <taxon>Hyphomicrobium</taxon>
    </lineage>
</organism>
<dbReference type="OrthoDB" id="9815514at2"/>
<reference evidence="2 3" key="1">
    <citation type="journal article" date="2013" name="Genome Announc.">
        <title>Genome sequences for three denitrifying bacterial strains isolated from a uranium- and nitrate-contaminated subsurface environment.</title>
        <authorList>
            <person name="Venkatramanan R."/>
            <person name="Prakash O."/>
            <person name="Woyke T."/>
            <person name="Chain P."/>
            <person name="Goodwin L.A."/>
            <person name="Watson D."/>
            <person name="Brooks S."/>
            <person name="Kostka J.E."/>
            <person name="Green S.J."/>
        </authorList>
    </citation>
    <scope>NUCLEOTIDE SEQUENCE [LARGE SCALE GENOMIC DNA]</scope>
    <source>
        <strain evidence="2 3">1NES1</strain>
    </source>
</reference>
<feature type="signal peptide" evidence="1">
    <location>
        <begin position="1"/>
        <end position="27"/>
    </location>
</feature>
<dbReference type="InterPro" id="IPR015000">
    <property type="entry name" value="EipB-like"/>
</dbReference>
<gene>
    <name evidence="2" type="ORF">HYPDE_35243</name>
</gene>
<keyword evidence="3" id="KW-1185">Reference proteome</keyword>
<proteinExistence type="predicted"/>
<keyword evidence="1" id="KW-0732">Signal</keyword>
<evidence type="ECO:0000256" key="1">
    <source>
        <dbReference type="SAM" id="SignalP"/>
    </source>
</evidence>
<dbReference type="Proteomes" id="UP000005952">
    <property type="component" value="Chromosome"/>
</dbReference>
<protein>
    <recommendedName>
        <fullName evidence="4">ATP/GTP-binding site motif A</fullName>
    </recommendedName>
</protein>
<sequence length="290" mass="31461">MTSRFEVSTRSAFAVLIGLAWSYPASADEPVHFAPHRAVYELSLADSTAGAGVSGVSGRMVYELNGSQCDGYTQNMRFVTVMTNQEGTETLSDLRNSSWEDADGKKLRFSSTQYQNDELADASQGDAARSKGSTPVVGVDLVKPSKKRVSLPNDIYFPMQHASTLVQAAKNGVKLFTANLYDGSEKGEKYYLTSTAIGNEYAPGAKPLSPTFKGADKLAGVPSWPMSISYFDAGKDQEDQLPAYELSFRYFEDGVTSDLKIDYGEFAIKGELKELTFLDPGKCPASASVH</sequence>
<feature type="chain" id="PRO_5004105528" description="ATP/GTP-binding site motif A" evidence="1">
    <location>
        <begin position="28"/>
        <end position="290"/>
    </location>
</feature>
<evidence type="ECO:0000313" key="3">
    <source>
        <dbReference type="Proteomes" id="UP000005952"/>
    </source>
</evidence>
<dbReference type="Pfam" id="PF08904">
    <property type="entry name" value="EipB_like"/>
    <property type="match status" value="1"/>
</dbReference>
<dbReference type="HOGENOM" id="CLU_064490_0_0_5"/>